<dbReference type="EMBL" id="JAFBDQ010000035">
    <property type="protein sequence ID" value="MBM7558202.1"/>
    <property type="molecule type" value="Genomic_DNA"/>
</dbReference>
<name>A0A939BQE1_9FIRM</name>
<protein>
    <recommendedName>
        <fullName evidence="3">Antitoxin VbhA domain-containing protein</fullName>
    </recommendedName>
</protein>
<sequence>MTEKEIEQSIKNVKATLAIENLNINKLNIKDGEKYLKGQITSKEAIEHITQYIRSKQLKQ</sequence>
<gene>
    <name evidence="1" type="ORF">JOC47_003072</name>
</gene>
<dbReference type="AlphaFoldDB" id="A0A939BQE1"/>
<reference evidence="1" key="1">
    <citation type="submission" date="2021-01" db="EMBL/GenBank/DDBJ databases">
        <title>Genomic Encyclopedia of Type Strains, Phase IV (KMG-IV): sequencing the most valuable type-strain genomes for metagenomic binning, comparative biology and taxonomic classification.</title>
        <authorList>
            <person name="Goeker M."/>
        </authorList>
    </citation>
    <scope>NUCLEOTIDE SEQUENCE</scope>
    <source>
        <strain evidence="1">DSM 23230</strain>
    </source>
</reference>
<dbReference type="Proteomes" id="UP000774000">
    <property type="component" value="Unassembled WGS sequence"/>
</dbReference>
<evidence type="ECO:0008006" key="3">
    <source>
        <dbReference type="Google" id="ProtNLM"/>
    </source>
</evidence>
<evidence type="ECO:0000313" key="1">
    <source>
        <dbReference type="EMBL" id="MBM7558202.1"/>
    </source>
</evidence>
<evidence type="ECO:0000313" key="2">
    <source>
        <dbReference type="Proteomes" id="UP000774000"/>
    </source>
</evidence>
<accession>A0A939BQE1</accession>
<dbReference type="CDD" id="cd11586">
    <property type="entry name" value="VbhA_like"/>
    <property type="match status" value="1"/>
</dbReference>
<organism evidence="1 2">
    <name type="scientific">Halanaerobacter jeridensis</name>
    <dbReference type="NCBI Taxonomy" id="706427"/>
    <lineage>
        <taxon>Bacteria</taxon>
        <taxon>Bacillati</taxon>
        <taxon>Bacillota</taxon>
        <taxon>Clostridia</taxon>
        <taxon>Halanaerobiales</taxon>
        <taxon>Halobacteroidaceae</taxon>
        <taxon>Halanaerobacter</taxon>
    </lineage>
</organism>
<proteinExistence type="predicted"/>
<keyword evidence="2" id="KW-1185">Reference proteome</keyword>
<dbReference type="InterPro" id="IPR033788">
    <property type="entry name" value="VbhA-like"/>
</dbReference>
<comment type="caution">
    <text evidence="1">The sequence shown here is derived from an EMBL/GenBank/DDBJ whole genome shotgun (WGS) entry which is preliminary data.</text>
</comment>